<feature type="signal peptide" evidence="5">
    <location>
        <begin position="1"/>
        <end position="28"/>
    </location>
</feature>
<evidence type="ECO:0000256" key="5">
    <source>
        <dbReference type="SAM" id="SignalP"/>
    </source>
</evidence>
<name>Q1Z427_9GAMM</name>
<reference evidence="7 8" key="1">
    <citation type="submission" date="2006-03" db="EMBL/GenBank/DDBJ databases">
        <authorList>
            <person name="Bartlett D.H."/>
            <person name="Valle G."/>
            <person name="Lauro F.M."/>
            <person name="Vezzi A."/>
            <person name="Simonato F."/>
            <person name="Eloe E."/>
            <person name="Vitulo N."/>
            <person name="Stratton T.K."/>
            <person name="D'angelo M."/>
            <person name="Ferriera S."/>
            <person name="Johnson J."/>
            <person name="Kravitz S."/>
            <person name="Beeson K."/>
            <person name="Sutton G."/>
            <person name="Rogers Y."/>
            <person name="Friedman R."/>
            <person name="Frazier M."/>
            <person name="Venter J.C."/>
        </authorList>
    </citation>
    <scope>NUCLEOTIDE SEQUENCE [LARGE SCALE GENOMIC DNA]</scope>
    <source>
        <strain evidence="7 8">3TCK</strain>
    </source>
</reference>
<dbReference type="InterPro" id="IPR006664">
    <property type="entry name" value="OMP_bac"/>
</dbReference>
<dbReference type="InterPro" id="IPR006665">
    <property type="entry name" value="OmpA-like"/>
</dbReference>
<dbReference type="PRINTS" id="PR01021">
    <property type="entry name" value="OMPADOMAIN"/>
</dbReference>
<dbReference type="RefSeq" id="WP_006233118.1">
    <property type="nucleotide sequence ID" value="NZ_CH724136.1"/>
</dbReference>
<dbReference type="SUPFAM" id="SSF103088">
    <property type="entry name" value="OmpA-like"/>
    <property type="match status" value="1"/>
</dbReference>
<feature type="chain" id="PRO_5004198609" evidence="5">
    <location>
        <begin position="29"/>
        <end position="220"/>
    </location>
</feature>
<evidence type="ECO:0000313" key="7">
    <source>
        <dbReference type="EMBL" id="EAS43275.1"/>
    </source>
</evidence>
<dbReference type="Proteomes" id="UP000003789">
    <property type="component" value="Unassembled WGS sequence"/>
</dbReference>
<proteinExistence type="predicted"/>
<evidence type="ECO:0000256" key="3">
    <source>
        <dbReference type="ARBA" id="ARBA00023237"/>
    </source>
</evidence>
<dbReference type="Gene3D" id="3.30.1330.60">
    <property type="entry name" value="OmpA-like domain"/>
    <property type="match status" value="1"/>
</dbReference>
<keyword evidence="5" id="KW-0732">Signal</keyword>
<dbReference type="PROSITE" id="PS51123">
    <property type="entry name" value="OMPA_2"/>
    <property type="match status" value="1"/>
</dbReference>
<accession>Q1Z427</accession>
<dbReference type="EMBL" id="AAPH01000012">
    <property type="protein sequence ID" value="EAS43275.1"/>
    <property type="molecule type" value="Genomic_DNA"/>
</dbReference>
<dbReference type="PANTHER" id="PTHR30329:SF21">
    <property type="entry name" value="LIPOPROTEIN YIAD-RELATED"/>
    <property type="match status" value="1"/>
</dbReference>
<dbReference type="InterPro" id="IPR050330">
    <property type="entry name" value="Bact_OuterMem_StrucFunc"/>
</dbReference>
<dbReference type="InterPro" id="IPR036737">
    <property type="entry name" value="OmpA-like_sf"/>
</dbReference>
<dbReference type="CDD" id="cd07185">
    <property type="entry name" value="OmpA_C-like"/>
    <property type="match status" value="1"/>
</dbReference>
<dbReference type="AlphaFoldDB" id="Q1Z427"/>
<comment type="caution">
    <text evidence="7">The sequence shown here is derived from an EMBL/GenBank/DDBJ whole genome shotgun (WGS) entry which is preliminary data.</text>
</comment>
<evidence type="ECO:0000256" key="2">
    <source>
        <dbReference type="ARBA" id="ARBA00023136"/>
    </source>
</evidence>
<feature type="domain" description="OmpA-like" evidence="6">
    <location>
        <begin position="108"/>
        <end position="220"/>
    </location>
</feature>
<evidence type="ECO:0000256" key="4">
    <source>
        <dbReference type="PROSITE-ProRule" id="PRU00473"/>
    </source>
</evidence>
<organism evidence="7 8">
    <name type="scientific">Photobacterium profundum 3TCK</name>
    <dbReference type="NCBI Taxonomy" id="314280"/>
    <lineage>
        <taxon>Bacteria</taxon>
        <taxon>Pseudomonadati</taxon>
        <taxon>Pseudomonadota</taxon>
        <taxon>Gammaproteobacteria</taxon>
        <taxon>Vibrionales</taxon>
        <taxon>Vibrionaceae</taxon>
        <taxon>Photobacterium</taxon>
    </lineage>
</organism>
<keyword evidence="3" id="KW-0998">Cell outer membrane</keyword>
<dbReference type="Pfam" id="PF00691">
    <property type="entry name" value="OmpA"/>
    <property type="match status" value="1"/>
</dbReference>
<evidence type="ECO:0000259" key="6">
    <source>
        <dbReference type="PROSITE" id="PS51123"/>
    </source>
</evidence>
<dbReference type="OrthoDB" id="9792521at2"/>
<gene>
    <name evidence="7" type="ORF">P3TCK_27754</name>
</gene>
<evidence type="ECO:0000256" key="1">
    <source>
        <dbReference type="ARBA" id="ARBA00004442"/>
    </source>
</evidence>
<dbReference type="HOGENOM" id="CLU_095356_0_0_6"/>
<keyword evidence="2 4" id="KW-0472">Membrane</keyword>
<dbReference type="GO" id="GO:0009279">
    <property type="term" value="C:cell outer membrane"/>
    <property type="evidence" value="ECO:0007669"/>
    <property type="project" value="UniProtKB-SubCell"/>
</dbReference>
<dbReference type="PANTHER" id="PTHR30329">
    <property type="entry name" value="STATOR ELEMENT OF FLAGELLAR MOTOR COMPLEX"/>
    <property type="match status" value="1"/>
</dbReference>
<sequence length="220" mass="24022">MTIPRTFSDLSLTALATGVLLSSMTAYAVTPDSQQIMTLCSTSAQTITHTTQIGEITGIAHHRSGYLQINQATGDTAIKAALLALITETNIGSQCWEYLNTAGLLNTTRTQDKNLIARVYFAFDSQHLTPESQTVLKTIAQKLKNSPQTVTLNGHTDSVGPQGYNYTLGLQRAKSSMQYLIDNEVKDTNLKSKTYGETQPIESNTTSQGRAMNRRVDVVM</sequence>
<evidence type="ECO:0000313" key="8">
    <source>
        <dbReference type="Proteomes" id="UP000003789"/>
    </source>
</evidence>
<protein>
    <submittedName>
        <fullName evidence="7">Conserved hypothetical outer membrane protein</fullName>
    </submittedName>
</protein>
<comment type="subcellular location">
    <subcellularLocation>
        <location evidence="1">Cell outer membrane</location>
    </subcellularLocation>
</comment>